<keyword evidence="1" id="KW-0732">Signal</keyword>
<protein>
    <recommendedName>
        <fullName evidence="4">Phosphate ABC transporter substrate-binding protein</fullName>
    </recommendedName>
</protein>
<dbReference type="AlphaFoldDB" id="A0A6C2CR58"/>
<gene>
    <name evidence="2" type="ORF">ETQ85_12255</name>
</gene>
<feature type="chain" id="PRO_5025422767" description="Phosphate ABC transporter substrate-binding protein" evidence="1">
    <location>
        <begin position="22"/>
        <end position="139"/>
    </location>
</feature>
<name>A0A6C2CR58_9RHOO</name>
<dbReference type="SUPFAM" id="SSF53850">
    <property type="entry name" value="Periplasmic binding protein-like II"/>
    <property type="match status" value="1"/>
</dbReference>
<comment type="caution">
    <text evidence="2">The sequence shown here is derived from an EMBL/GenBank/DDBJ whole genome shotgun (WGS) entry which is preliminary data.</text>
</comment>
<dbReference type="RefSeq" id="WP_148579355.1">
    <property type="nucleotide sequence ID" value="NZ_JAVEUW010000015.1"/>
</dbReference>
<dbReference type="Gene3D" id="3.40.190.10">
    <property type="entry name" value="Periplasmic binding protein-like II"/>
    <property type="match status" value="1"/>
</dbReference>
<feature type="signal peptide" evidence="1">
    <location>
        <begin position="1"/>
        <end position="21"/>
    </location>
</feature>
<evidence type="ECO:0000313" key="2">
    <source>
        <dbReference type="EMBL" id="TYC56617.1"/>
    </source>
</evidence>
<evidence type="ECO:0008006" key="4">
    <source>
        <dbReference type="Google" id="ProtNLM"/>
    </source>
</evidence>
<evidence type="ECO:0000313" key="3">
    <source>
        <dbReference type="Proteomes" id="UP000389128"/>
    </source>
</evidence>
<organism evidence="2 3">
    <name type="scientific">Zoogloea oleivorans</name>
    <dbReference type="NCBI Taxonomy" id="1552750"/>
    <lineage>
        <taxon>Bacteria</taxon>
        <taxon>Pseudomonadati</taxon>
        <taxon>Pseudomonadota</taxon>
        <taxon>Betaproteobacteria</taxon>
        <taxon>Rhodocyclales</taxon>
        <taxon>Zoogloeaceae</taxon>
        <taxon>Zoogloea</taxon>
    </lineage>
</organism>
<evidence type="ECO:0000256" key="1">
    <source>
        <dbReference type="SAM" id="SignalP"/>
    </source>
</evidence>
<sequence>MRQVLTLLLLASLLLSGASRAEIVVVASNRSGPIELTREQAEKLYLGRSVTLGDGTPISLVDLPNGTLRDDFYLKLTGKNPAQIQAYWSHLVFTGRALPPREAASVAEARQWLGNTPNLIGYLDRTDLTSNMRILIRLP</sequence>
<dbReference type="Proteomes" id="UP000389128">
    <property type="component" value="Unassembled WGS sequence"/>
</dbReference>
<dbReference type="OrthoDB" id="5368589at2"/>
<proteinExistence type="predicted"/>
<accession>A0A6C2CR58</accession>
<keyword evidence="3" id="KW-1185">Reference proteome</keyword>
<dbReference type="EMBL" id="SDKK01000010">
    <property type="protein sequence ID" value="TYC56617.1"/>
    <property type="molecule type" value="Genomic_DNA"/>
</dbReference>
<reference evidence="2 3" key="1">
    <citation type="submission" date="2019-01" db="EMBL/GenBank/DDBJ databases">
        <title>Zoogloea oleivorans genome sequencing and assembly.</title>
        <authorList>
            <person name="Tancsics A."/>
            <person name="Farkas M."/>
            <person name="Kriszt B."/>
            <person name="Maroti G."/>
            <person name="Horvath B."/>
        </authorList>
    </citation>
    <scope>NUCLEOTIDE SEQUENCE [LARGE SCALE GENOMIC DNA]</scope>
    <source>
        <strain evidence="2 3">Buc</strain>
    </source>
</reference>